<dbReference type="NCBIfam" id="TIGR02265">
    <property type="entry name" value="Mxa_TIGR02265"/>
    <property type="match status" value="1"/>
</dbReference>
<dbReference type="EMBL" id="CP022203">
    <property type="protein sequence ID" value="ATB51302.1"/>
    <property type="molecule type" value="Genomic_DNA"/>
</dbReference>
<evidence type="ECO:0000313" key="1">
    <source>
        <dbReference type="EMBL" id="ATB51302.1"/>
    </source>
</evidence>
<gene>
    <name evidence="1" type="ORF">MYMAC_006960</name>
</gene>
<dbReference type="Pfam" id="PF09536">
    <property type="entry name" value="DUF2378"/>
    <property type="match status" value="1"/>
</dbReference>
<accession>A0A286NVV7</accession>
<dbReference type="AlphaFoldDB" id="A0A286NVV7"/>
<proteinExistence type="predicted"/>
<evidence type="ECO:0000313" key="2">
    <source>
        <dbReference type="Proteomes" id="UP000217343"/>
    </source>
</evidence>
<evidence type="ECO:0008006" key="3">
    <source>
        <dbReference type="Google" id="ProtNLM"/>
    </source>
</evidence>
<protein>
    <recommendedName>
        <fullName evidence="3">DUF2378 family protein</fullName>
    </recommendedName>
</protein>
<dbReference type="OrthoDB" id="5511084at2"/>
<sequence>MENPEPLVFQQSFQGLIRALGDDLDDACVSRLREAGLDARGSLALAYPLTVWVAALKVAAARVAPEAPLDEAAAVVGRRFVEGFSSTLIGNALLGTVRLLGPQRMLARMTRNLRTGTNYLETHMEQLGPTRYALTCRPVVVAGFYVGLFLAGLEASGAKHPSVRIVRREGEEAVYDIAWS</sequence>
<dbReference type="RefSeq" id="WP_095961238.1">
    <property type="nucleotide sequence ID" value="NZ_CP022203.1"/>
</dbReference>
<dbReference type="KEGG" id="mmas:MYMAC_006960"/>
<dbReference type="Proteomes" id="UP000217343">
    <property type="component" value="Chromosome"/>
</dbReference>
<organism evidence="1 2">
    <name type="scientific">Corallococcus macrosporus DSM 14697</name>
    <dbReference type="NCBI Taxonomy" id="1189310"/>
    <lineage>
        <taxon>Bacteria</taxon>
        <taxon>Pseudomonadati</taxon>
        <taxon>Myxococcota</taxon>
        <taxon>Myxococcia</taxon>
        <taxon>Myxococcales</taxon>
        <taxon>Cystobacterineae</taxon>
        <taxon>Myxococcaceae</taxon>
        <taxon>Corallococcus</taxon>
    </lineage>
</organism>
<reference evidence="1 2" key="1">
    <citation type="submission" date="2017-06" db="EMBL/GenBank/DDBJ databases">
        <title>Sequencing and comparative analysis of myxobacterial genomes.</title>
        <authorList>
            <person name="Rupp O."/>
            <person name="Goesmann A."/>
            <person name="Sogaard-Andersen L."/>
        </authorList>
    </citation>
    <scope>NUCLEOTIDE SEQUENCE [LARGE SCALE GENOMIC DNA]</scope>
    <source>
        <strain evidence="1 2">DSM 14697</strain>
    </source>
</reference>
<name>A0A286NVV7_9BACT</name>
<dbReference type="InterPro" id="IPR011751">
    <property type="entry name" value="Mxa_paralog_2265"/>
</dbReference>
<keyword evidence="2" id="KW-1185">Reference proteome</keyword>